<feature type="region of interest" description="Disordered" evidence="1">
    <location>
        <begin position="67"/>
        <end position="87"/>
    </location>
</feature>
<reference evidence="4" key="3">
    <citation type="journal article" date="2005" name="Nature">
        <title>The map-based sequence of the rice genome.</title>
        <authorList>
            <consortium name="International rice genome sequencing project (IRGSP)"/>
            <person name="Matsumoto T."/>
            <person name="Wu J."/>
            <person name="Kanamori H."/>
            <person name="Katayose Y."/>
            <person name="Fujisawa M."/>
            <person name="Namiki N."/>
            <person name="Mizuno H."/>
            <person name="Yamamoto K."/>
            <person name="Antonio B.A."/>
            <person name="Baba T."/>
            <person name="Sakata K."/>
            <person name="Nagamura Y."/>
            <person name="Aoki H."/>
            <person name="Arikawa K."/>
            <person name="Arita K."/>
            <person name="Bito T."/>
            <person name="Chiden Y."/>
            <person name="Fujitsuka N."/>
            <person name="Fukunaka R."/>
            <person name="Hamada M."/>
            <person name="Harada C."/>
            <person name="Hayashi A."/>
            <person name="Hijishita S."/>
            <person name="Honda M."/>
            <person name="Hosokawa S."/>
            <person name="Ichikawa Y."/>
            <person name="Idonuma A."/>
            <person name="Iijima M."/>
            <person name="Ikeda M."/>
            <person name="Ikeno M."/>
            <person name="Ito K."/>
            <person name="Ito S."/>
            <person name="Ito T."/>
            <person name="Ito Y."/>
            <person name="Ito Y."/>
            <person name="Iwabuchi A."/>
            <person name="Kamiya K."/>
            <person name="Karasawa W."/>
            <person name="Kurita K."/>
            <person name="Katagiri S."/>
            <person name="Kikuta A."/>
            <person name="Kobayashi H."/>
            <person name="Kobayashi N."/>
            <person name="Machita K."/>
            <person name="Maehara T."/>
            <person name="Masukawa M."/>
            <person name="Mizubayashi T."/>
            <person name="Mukai Y."/>
            <person name="Nagasaki H."/>
            <person name="Nagata Y."/>
            <person name="Naito S."/>
            <person name="Nakashima M."/>
            <person name="Nakama Y."/>
            <person name="Nakamichi Y."/>
            <person name="Nakamura M."/>
            <person name="Meguro A."/>
            <person name="Negishi M."/>
            <person name="Ohta I."/>
            <person name="Ohta T."/>
            <person name="Okamoto M."/>
            <person name="Ono N."/>
            <person name="Saji S."/>
            <person name="Sakaguchi M."/>
            <person name="Sakai K."/>
            <person name="Shibata M."/>
            <person name="Shimokawa T."/>
            <person name="Song J."/>
            <person name="Takazaki Y."/>
            <person name="Terasawa K."/>
            <person name="Tsugane M."/>
            <person name="Tsuji K."/>
            <person name="Ueda S."/>
            <person name="Waki K."/>
            <person name="Yamagata H."/>
            <person name="Yamamoto M."/>
            <person name="Yamamoto S."/>
            <person name="Yamane H."/>
            <person name="Yoshiki S."/>
            <person name="Yoshihara R."/>
            <person name="Yukawa K."/>
            <person name="Zhong H."/>
            <person name="Yano M."/>
            <person name="Yuan Q."/>
            <person name="Ouyang S."/>
            <person name="Liu J."/>
            <person name="Jones K.M."/>
            <person name="Gansberger K."/>
            <person name="Moffat K."/>
            <person name="Hill J."/>
            <person name="Bera J."/>
            <person name="Fadrosh D."/>
            <person name="Jin S."/>
            <person name="Johri S."/>
            <person name="Kim M."/>
            <person name="Overton L."/>
            <person name="Reardon M."/>
            <person name="Tsitrin T."/>
            <person name="Vuong H."/>
            <person name="Weaver B."/>
            <person name="Ciecko A."/>
            <person name="Tallon L."/>
            <person name="Jackson J."/>
            <person name="Pai G."/>
            <person name="Aken S.V."/>
            <person name="Utterback T."/>
            <person name="Reidmuller S."/>
            <person name="Feldblyum T."/>
            <person name="Hsiao J."/>
            <person name="Zismann V."/>
            <person name="Iobst S."/>
            <person name="de Vazeille A.R."/>
            <person name="Buell C.R."/>
            <person name="Ying K."/>
            <person name="Li Y."/>
            <person name="Lu T."/>
            <person name="Huang Y."/>
            <person name="Zhao Q."/>
            <person name="Feng Q."/>
            <person name="Zhang L."/>
            <person name="Zhu J."/>
            <person name="Weng Q."/>
            <person name="Mu J."/>
            <person name="Lu Y."/>
            <person name="Fan D."/>
            <person name="Liu Y."/>
            <person name="Guan J."/>
            <person name="Zhang Y."/>
            <person name="Yu S."/>
            <person name="Liu X."/>
            <person name="Zhang Y."/>
            <person name="Hong G."/>
            <person name="Han B."/>
            <person name="Choisne N."/>
            <person name="Demange N."/>
            <person name="Orjeda G."/>
            <person name="Samain S."/>
            <person name="Cattolico L."/>
            <person name="Pelletier E."/>
            <person name="Couloux A."/>
            <person name="Segurens B."/>
            <person name="Wincker P."/>
            <person name="D'Hont A."/>
            <person name="Scarpelli C."/>
            <person name="Weissenbach J."/>
            <person name="Salanoubat M."/>
            <person name="Quetier F."/>
            <person name="Yu Y."/>
            <person name="Kim H.R."/>
            <person name="Rambo T."/>
            <person name="Currie J."/>
            <person name="Collura K."/>
            <person name="Luo M."/>
            <person name="Yang T."/>
            <person name="Ammiraju J.S.S."/>
            <person name="Engler F."/>
            <person name="Soderlund C."/>
            <person name="Wing R.A."/>
            <person name="Palmer L.E."/>
            <person name="de la Bastide M."/>
            <person name="Spiegel L."/>
            <person name="Nascimento L."/>
            <person name="Zutavern T."/>
            <person name="O'Shaughnessy A."/>
            <person name="Dike S."/>
            <person name="Dedhia N."/>
            <person name="Preston R."/>
            <person name="Balija V."/>
            <person name="McCombie W.R."/>
            <person name="Chow T."/>
            <person name="Chen H."/>
            <person name="Chung M."/>
            <person name="Chen C."/>
            <person name="Shaw J."/>
            <person name="Wu H."/>
            <person name="Hsiao K."/>
            <person name="Chao Y."/>
            <person name="Chu M."/>
            <person name="Cheng C."/>
            <person name="Hour A."/>
            <person name="Lee P."/>
            <person name="Lin S."/>
            <person name="Lin Y."/>
            <person name="Liou J."/>
            <person name="Liu S."/>
            <person name="Hsing Y."/>
            <person name="Raghuvanshi S."/>
            <person name="Mohanty A."/>
            <person name="Bharti A.K."/>
            <person name="Gaur A."/>
            <person name="Gupta V."/>
            <person name="Kumar D."/>
            <person name="Ravi V."/>
            <person name="Vij S."/>
            <person name="Kapur A."/>
            <person name="Khurana P."/>
            <person name="Khurana P."/>
            <person name="Khurana J.P."/>
            <person name="Tyagi A.K."/>
            <person name="Gaikwad K."/>
            <person name="Singh A."/>
            <person name="Dalal V."/>
            <person name="Srivastava S."/>
            <person name="Dixit A."/>
            <person name="Pal A.K."/>
            <person name="Ghazi I.A."/>
            <person name="Yadav M."/>
            <person name="Pandit A."/>
            <person name="Bhargava A."/>
            <person name="Sureshbabu K."/>
            <person name="Batra K."/>
            <person name="Sharma T.R."/>
            <person name="Mohapatra T."/>
            <person name="Singh N.K."/>
            <person name="Messing J."/>
            <person name="Nelson A.B."/>
            <person name="Fuks G."/>
            <person name="Kavchok S."/>
            <person name="Keizer G."/>
            <person name="Linton E."/>
            <person name="Llaca V."/>
            <person name="Song R."/>
            <person name="Tanyolac B."/>
            <person name="Young S."/>
            <person name="Ho-Il K."/>
            <person name="Hahn J.H."/>
            <person name="Sangsakoo G."/>
            <person name="Vanavichit A."/>
            <person name="de Mattos Luiz.A.T."/>
            <person name="Zimmer P.D."/>
            <person name="Malone G."/>
            <person name="Dellagostin O."/>
            <person name="de Oliveira A.C."/>
            <person name="Bevan M."/>
            <person name="Bancroft I."/>
            <person name="Minx P."/>
            <person name="Cordum H."/>
            <person name="Wilson R."/>
            <person name="Cheng Z."/>
            <person name="Jin W."/>
            <person name="Jiang J."/>
            <person name="Leong S.A."/>
            <person name="Iwama H."/>
            <person name="Gojobori T."/>
            <person name="Itoh T."/>
            <person name="Niimura Y."/>
            <person name="Fujii Y."/>
            <person name="Habara T."/>
            <person name="Sakai H."/>
            <person name="Sato Y."/>
            <person name="Wilson G."/>
            <person name="Kumar K."/>
            <person name="McCouch S."/>
            <person name="Juretic N."/>
            <person name="Hoen D."/>
            <person name="Wright S."/>
            <person name="Bruskiewich R."/>
            <person name="Bureau T."/>
            <person name="Miyao A."/>
            <person name="Hirochika H."/>
            <person name="Nishikawa T."/>
            <person name="Kadowaki K."/>
            <person name="Sugiura M."/>
            <person name="Burr B."/>
            <person name="Sasaki T."/>
        </authorList>
    </citation>
    <scope>NUCLEOTIDE SEQUENCE [LARGE SCALE GENOMIC DNA]</scope>
    <source>
        <strain evidence="4">cv. Nipponbare</strain>
    </source>
</reference>
<reference evidence="3" key="2">
    <citation type="submission" date="2001-05" db="EMBL/GenBank/DDBJ databases">
        <title>Oryza sativa nipponbare(GA3) genomic DNA, chromosome 6, PAC clone:P0686E06.</title>
        <authorList>
            <person name="Sasaki T."/>
            <person name="Matsumoto T."/>
            <person name="Yamamoto K."/>
        </authorList>
    </citation>
    <scope>NUCLEOTIDE SEQUENCE</scope>
</reference>
<dbReference type="AlphaFoldDB" id="Q655S5"/>
<feature type="region of interest" description="Disordered" evidence="1">
    <location>
        <begin position="1"/>
        <end position="42"/>
    </location>
</feature>
<protein>
    <submittedName>
        <fullName evidence="3">Uncharacterized protein</fullName>
    </submittedName>
</protein>
<accession>Q655S5</accession>
<dbReference type="EMBL" id="AP003633">
    <property type="protein sequence ID" value="BAD45427.1"/>
    <property type="molecule type" value="Genomic_DNA"/>
</dbReference>
<gene>
    <name evidence="2" type="ORF">P0637D03.61</name>
    <name evidence="3" type="ORF">P0686E06.24</name>
</gene>
<name>Q655S5_ORYSJ</name>
<evidence type="ECO:0000313" key="4">
    <source>
        <dbReference type="Proteomes" id="UP000000763"/>
    </source>
</evidence>
<reference evidence="2" key="1">
    <citation type="submission" date="2001-05" db="EMBL/GenBank/DDBJ databases">
        <title>Oryza sativa nipponbare(GA3) genomic DNA, chromosome 6, PAC clone:P0637D03.</title>
        <authorList>
            <person name="Sasaki T."/>
            <person name="Matsumoto T."/>
            <person name="Yamamoto K."/>
        </authorList>
    </citation>
    <scope>NUCLEOTIDE SEQUENCE</scope>
</reference>
<feature type="compositionally biased region" description="Basic and acidic residues" evidence="1">
    <location>
        <begin position="11"/>
        <end position="24"/>
    </location>
</feature>
<reference evidence="4" key="4">
    <citation type="journal article" date="2008" name="Nucleic Acids Res.">
        <title>The rice annotation project database (RAP-DB): 2008 update.</title>
        <authorList>
            <consortium name="The rice annotation project (RAP)"/>
        </authorList>
    </citation>
    <scope>GENOME REANNOTATION</scope>
    <source>
        <strain evidence="4">cv. Nipponbare</strain>
    </source>
</reference>
<evidence type="ECO:0000256" key="1">
    <source>
        <dbReference type="SAM" id="MobiDB-lite"/>
    </source>
</evidence>
<dbReference type="EMBL" id="AP003635">
    <property type="protein sequence ID" value="BAD45442.1"/>
    <property type="molecule type" value="Genomic_DNA"/>
</dbReference>
<organism evidence="3 4">
    <name type="scientific">Oryza sativa subsp. japonica</name>
    <name type="common">Rice</name>
    <dbReference type="NCBI Taxonomy" id="39947"/>
    <lineage>
        <taxon>Eukaryota</taxon>
        <taxon>Viridiplantae</taxon>
        <taxon>Streptophyta</taxon>
        <taxon>Embryophyta</taxon>
        <taxon>Tracheophyta</taxon>
        <taxon>Spermatophyta</taxon>
        <taxon>Magnoliopsida</taxon>
        <taxon>Liliopsida</taxon>
        <taxon>Poales</taxon>
        <taxon>Poaceae</taxon>
        <taxon>BOP clade</taxon>
        <taxon>Oryzoideae</taxon>
        <taxon>Oryzeae</taxon>
        <taxon>Oryzinae</taxon>
        <taxon>Oryza</taxon>
        <taxon>Oryza sativa</taxon>
    </lineage>
</organism>
<feature type="region of interest" description="Disordered" evidence="1">
    <location>
        <begin position="168"/>
        <end position="204"/>
    </location>
</feature>
<proteinExistence type="predicted"/>
<evidence type="ECO:0000313" key="3">
    <source>
        <dbReference type="EMBL" id="BAD45442.1"/>
    </source>
</evidence>
<sequence length="204" mass="22199">MSAPRWRALRQRPDAERREQHLRGLGDWCRGSGGPTAEPPSAADACWLPSAAAAALGASSAMAAAGRRLERRSPGEAGEEESGAATAAGCGCSMEATSRVSNTNNHPAATANLLVGGDDAAVHGETAIARPCCRQLLLRLPRPERRQPQRTHQAVAAFPSHCFSSRQTLQWRAQRQQQQVSSSHRRPWGPSPLRRCWKNRRTRQ</sequence>
<feature type="compositionally biased region" description="Basic residues" evidence="1">
    <location>
        <begin position="195"/>
        <end position="204"/>
    </location>
</feature>
<dbReference type="Proteomes" id="UP000000763">
    <property type="component" value="Chromosome 6"/>
</dbReference>
<evidence type="ECO:0000313" key="2">
    <source>
        <dbReference type="EMBL" id="BAD45427.1"/>
    </source>
</evidence>
<feature type="compositionally biased region" description="Low complexity" evidence="1">
    <location>
        <begin position="168"/>
        <end position="182"/>
    </location>
</feature>